<proteinExistence type="predicted"/>
<dbReference type="OrthoDB" id="107110at2759"/>
<evidence type="ECO:0000313" key="3">
    <source>
        <dbReference type="Proteomes" id="UP000054549"/>
    </source>
</evidence>
<name>A0A0C2TAA2_AMAMK</name>
<reference evidence="2 3" key="1">
    <citation type="submission" date="2014-04" db="EMBL/GenBank/DDBJ databases">
        <title>Evolutionary Origins and Diversification of the Mycorrhizal Mutualists.</title>
        <authorList>
            <consortium name="DOE Joint Genome Institute"/>
            <consortium name="Mycorrhizal Genomics Consortium"/>
            <person name="Kohler A."/>
            <person name="Kuo A."/>
            <person name="Nagy L.G."/>
            <person name="Floudas D."/>
            <person name="Copeland A."/>
            <person name="Barry K.W."/>
            <person name="Cichocki N."/>
            <person name="Veneault-Fourrey C."/>
            <person name="LaButti K."/>
            <person name="Lindquist E.A."/>
            <person name="Lipzen A."/>
            <person name="Lundell T."/>
            <person name="Morin E."/>
            <person name="Murat C."/>
            <person name="Riley R."/>
            <person name="Ohm R."/>
            <person name="Sun H."/>
            <person name="Tunlid A."/>
            <person name="Henrissat B."/>
            <person name="Grigoriev I.V."/>
            <person name="Hibbett D.S."/>
            <person name="Martin F."/>
        </authorList>
    </citation>
    <scope>NUCLEOTIDE SEQUENCE [LARGE SCALE GENOMIC DNA]</scope>
    <source>
        <strain evidence="2 3">Koide BX008</strain>
    </source>
</reference>
<dbReference type="InParanoid" id="A0A0C2TAA2"/>
<dbReference type="PANTHER" id="PTHR33266:SF1">
    <property type="entry name" value="F-BOX DOMAIN-CONTAINING PROTEIN"/>
    <property type="match status" value="1"/>
</dbReference>
<dbReference type="AlphaFoldDB" id="A0A0C2TAA2"/>
<dbReference type="STRING" id="946122.A0A0C2TAA2"/>
<gene>
    <name evidence="2" type="ORF">M378DRAFT_164281</name>
</gene>
<organism evidence="2 3">
    <name type="scientific">Amanita muscaria (strain Koide BX008)</name>
    <dbReference type="NCBI Taxonomy" id="946122"/>
    <lineage>
        <taxon>Eukaryota</taxon>
        <taxon>Fungi</taxon>
        <taxon>Dikarya</taxon>
        <taxon>Basidiomycota</taxon>
        <taxon>Agaricomycotina</taxon>
        <taxon>Agaricomycetes</taxon>
        <taxon>Agaricomycetidae</taxon>
        <taxon>Agaricales</taxon>
        <taxon>Pluteineae</taxon>
        <taxon>Amanitaceae</taxon>
        <taxon>Amanita</taxon>
    </lineage>
</organism>
<sequence length="914" mass="102403">MLQENPKRAASTSPVGSPARDLKRLHLATNLWSESDHLQQDDIVKQRLLGKGLKPRTYDFNEIHMALVLKRVAQVASEGPHSHLLHIPAAEDHYIDALEEDPDFMKLVGDCYTNGSYKDVRCLAFLRKNPASAFTQNSGEKDKMVDISSSHSATEKAWNEKYVGSAADCLYDTIKGHCARGDPVVYARYASIIQSSGMGKSRMIDELSKKHLVLPINLRLSSDTGFPAADLDVRTFLTVDETEKDNIHRRSHAFLIALFAIARSYLQNIDQHITNELRREQNPQTIAQKFRLLMTAGQTFNHQGFKRCEFYSAVVKYANELLQPPIISAPLDSSIRQLAPHGEQLDTRRAALDLLKCLNPELEAAEIKTLKTIPPLVILAFEEAHVLLVEKHQSDIGYFSKFSELRRALRAVNELPIFSVFLSTSGKIQNITPHAEDDGSGRLLPPFIELGFDQMVGQISDGALTIETVSNIKFMVRFGRPLFGSRYFNGDADIRNYIVYYAAEKLLGGVAFPHTPEAKKETFTSEAKLACMAVRLALEFNATTLASQNRERTQVEKHMRVCLVMNPGNEAAVTIAPSEPILAEAAYLLMQDREAFDLPGVLFDELQRPGLYKGDRGELICLVLLLIARDVAVQEKRSAVIDVLFFLEKLLASQWSSTVFDSRPARCCTNTEDQRPFSEAFEKSKMYFNHFIKVHDLKVINRDFLWRLIARGAAVLCADNQGGIDVLLPFLYLDNKLGRDNVSGIFIQVKNDQIFSSTPNLFLFDAMDPYILGFFDVDEQKPVPIIRMVFALASSESCIKAVEGASLRKNPTRTATPKGKERACPPYTAYDIWCAGTSAETFSVVRPGDEEVYSDLLKLCRPFPGVYEAHTEIDSAKSARRNMNPGTAAHPDHWHWFSTAGQDEAADDDVEMQI</sequence>
<evidence type="ECO:0000256" key="1">
    <source>
        <dbReference type="SAM" id="MobiDB-lite"/>
    </source>
</evidence>
<evidence type="ECO:0000313" key="2">
    <source>
        <dbReference type="EMBL" id="KIL63609.1"/>
    </source>
</evidence>
<dbReference type="Proteomes" id="UP000054549">
    <property type="component" value="Unassembled WGS sequence"/>
</dbReference>
<dbReference type="EMBL" id="KN818257">
    <property type="protein sequence ID" value="KIL63609.1"/>
    <property type="molecule type" value="Genomic_DNA"/>
</dbReference>
<feature type="region of interest" description="Disordered" evidence="1">
    <location>
        <begin position="1"/>
        <end position="20"/>
    </location>
</feature>
<dbReference type="PANTHER" id="PTHR33266">
    <property type="entry name" value="CHROMOSOME 15, WHOLE GENOME SHOTGUN SEQUENCE"/>
    <property type="match status" value="1"/>
</dbReference>
<protein>
    <submittedName>
        <fullName evidence="2">Uncharacterized protein</fullName>
    </submittedName>
</protein>
<accession>A0A0C2TAA2</accession>
<keyword evidence="3" id="KW-1185">Reference proteome</keyword>
<dbReference type="HOGENOM" id="CLU_009568_2_0_1"/>